<dbReference type="Pfam" id="PF04101">
    <property type="entry name" value="Glyco_tran_28_C"/>
    <property type="match status" value="1"/>
</dbReference>
<dbReference type="Gene3D" id="3.40.50.2000">
    <property type="entry name" value="Glycogen Phosphorylase B"/>
    <property type="match status" value="2"/>
</dbReference>
<sequence>MTATVHDVAILSDFRYPGGNSAAIAAEVRAQAEAGLRTILVHVPSPHNRDGLPFSPRIADLLRDGLAELATPDAAVNARLLVIRQPRIFTADLAVVPRVHAEHTVMVLNQAPGDAADPARYYDFAEVRDRIELYFGPAVEWAPISPQIRGMLPDLSDEDWHEIIDVSEWARPPLPQSDFPVIGRHGRADAVKWPRTPEDILQAYPEKSDIKVRVMGGGEIATRLLGRHPANWEVIPFGGEQPVDFLRTIDFFVYFHDPDLVEAFGRTILEAMAAGVPAIVGEHFRPIFGDAALYTTPAGVEPLVRELWADRERYREVAARAREFVETRYGVASHLARLAARGAGAKPAAHRAPAHVRRDPAPRPRPVLMLSDNGAGLGHLSRLMAIGRRLPESHPAVIATQSYGASVAHREGFLTEYLPSRAVLGLPKQRWAGFLQSRLEHLVDLHRPAVVAVDSVPHEGIVAAAAARPDVTWVWVRRPMWRRETGAEWIARRGAFDGILEPGEFAAPADEGPTVADRAGVHPVDPIMLLDRSDLVGPDEARAVLGVEEGRPAALLQLGAGNINDIASPVGRIAKHLREAGFQVLLAESMIATEPMPPVPGARVVKVYPISRYLRGVDLVVAASGYNSFHELLAFQVPTVFVPNRQTSLDDQVARARFAATTGAALCVEDPESDELDRVLAEAVRPEVRAQLARRCAEVGFGNGAEAAARWLAGLAAENVRSGA</sequence>
<reference evidence="2 3" key="1">
    <citation type="submission" date="2020-08" db="EMBL/GenBank/DDBJ databases">
        <title>Whole genome shotgun sequence of Actinoplanes ianthinogenes NBRC 13996.</title>
        <authorList>
            <person name="Komaki H."/>
            <person name="Tamura T."/>
        </authorList>
    </citation>
    <scope>NUCLEOTIDE SEQUENCE [LARGE SCALE GENOMIC DNA]</scope>
    <source>
        <strain evidence="2 3">NBRC 13996</strain>
    </source>
</reference>
<feature type="domain" description="Glycosyl transferase family 28 C-terminal" evidence="1">
    <location>
        <begin position="610"/>
        <end position="690"/>
    </location>
</feature>
<proteinExistence type="predicted"/>
<gene>
    <name evidence="2" type="ORF">Aiant_31340</name>
</gene>
<keyword evidence="3" id="KW-1185">Reference proteome</keyword>
<dbReference type="PANTHER" id="PTHR21015">
    <property type="entry name" value="UDP-N-ACETYLGLUCOSAMINE--N-ACETYLMURAMYL-(PENTAPEPTIDE) PYROPHOSPHORYL-UNDECAPRENOL N-ACETYLGLUCOSAMINE TRANSFERASE 1"/>
    <property type="match status" value="1"/>
</dbReference>
<evidence type="ECO:0000313" key="2">
    <source>
        <dbReference type="EMBL" id="BCJ42477.1"/>
    </source>
</evidence>
<evidence type="ECO:0000313" key="3">
    <source>
        <dbReference type="Proteomes" id="UP000676967"/>
    </source>
</evidence>
<dbReference type="SUPFAM" id="SSF53756">
    <property type="entry name" value="UDP-Glycosyltransferase/glycogen phosphorylase"/>
    <property type="match status" value="2"/>
</dbReference>
<dbReference type="Proteomes" id="UP000676967">
    <property type="component" value="Chromosome"/>
</dbReference>
<dbReference type="PANTHER" id="PTHR21015:SF22">
    <property type="entry name" value="GLYCOSYLTRANSFERASE"/>
    <property type="match status" value="1"/>
</dbReference>
<dbReference type="EMBL" id="AP023356">
    <property type="protein sequence ID" value="BCJ42477.1"/>
    <property type="molecule type" value="Genomic_DNA"/>
</dbReference>
<dbReference type="InterPro" id="IPR007235">
    <property type="entry name" value="Glyco_trans_28_C"/>
</dbReference>
<evidence type="ECO:0000259" key="1">
    <source>
        <dbReference type="Pfam" id="PF04101"/>
    </source>
</evidence>
<name>A0ABM7LT68_9ACTN</name>
<dbReference type="RefSeq" id="WP_189328833.1">
    <property type="nucleotide sequence ID" value="NZ_AP023356.1"/>
</dbReference>
<protein>
    <submittedName>
        <fullName evidence="2">Antifreeze protein, type I</fullName>
    </submittedName>
</protein>
<organism evidence="2 3">
    <name type="scientific">Actinoplanes ianthinogenes</name>
    <dbReference type="NCBI Taxonomy" id="122358"/>
    <lineage>
        <taxon>Bacteria</taxon>
        <taxon>Bacillati</taxon>
        <taxon>Actinomycetota</taxon>
        <taxon>Actinomycetes</taxon>
        <taxon>Micromonosporales</taxon>
        <taxon>Micromonosporaceae</taxon>
        <taxon>Actinoplanes</taxon>
    </lineage>
</organism>
<accession>A0ABM7LT68</accession>